<reference evidence="1 2" key="1">
    <citation type="submission" date="2018-03" db="EMBL/GenBank/DDBJ databases">
        <title>Genomic Encyclopedia of Archaeal and Bacterial Type Strains, Phase II (KMG-II): from individual species to whole genera.</title>
        <authorList>
            <person name="Goeker M."/>
        </authorList>
    </citation>
    <scope>NUCLEOTIDE SEQUENCE [LARGE SCALE GENOMIC DNA]</scope>
    <source>
        <strain evidence="1 2">DSM 28354</strain>
    </source>
</reference>
<protein>
    <submittedName>
        <fullName evidence="1">Uncharacterized protein</fullName>
    </submittedName>
</protein>
<name>A0A2T0T5X2_9BACT</name>
<evidence type="ECO:0000313" key="2">
    <source>
        <dbReference type="Proteomes" id="UP000238375"/>
    </source>
</evidence>
<comment type="caution">
    <text evidence="1">The sequence shown here is derived from an EMBL/GenBank/DDBJ whole genome shotgun (WGS) entry which is preliminary data.</text>
</comment>
<dbReference type="AlphaFoldDB" id="A0A2T0T5X2"/>
<gene>
    <name evidence="1" type="ORF">CLV58_106230</name>
</gene>
<dbReference type="EMBL" id="PVTE01000006">
    <property type="protein sequence ID" value="PRY41043.1"/>
    <property type="molecule type" value="Genomic_DNA"/>
</dbReference>
<proteinExistence type="predicted"/>
<dbReference type="RefSeq" id="WP_106137465.1">
    <property type="nucleotide sequence ID" value="NZ_PVTE01000006.1"/>
</dbReference>
<keyword evidence="2" id="KW-1185">Reference proteome</keyword>
<organism evidence="1 2">
    <name type="scientific">Spirosoma oryzae</name>
    <dbReference type="NCBI Taxonomy" id="1469603"/>
    <lineage>
        <taxon>Bacteria</taxon>
        <taxon>Pseudomonadati</taxon>
        <taxon>Bacteroidota</taxon>
        <taxon>Cytophagia</taxon>
        <taxon>Cytophagales</taxon>
        <taxon>Cytophagaceae</taxon>
        <taxon>Spirosoma</taxon>
    </lineage>
</organism>
<evidence type="ECO:0000313" key="1">
    <source>
        <dbReference type="EMBL" id="PRY41043.1"/>
    </source>
</evidence>
<accession>A0A2T0T5X2</accession>
<dbReference type="OrthoDB" id="959000at2"/>
<dbReference type="Proteomes" id="UP000238375">
    <property type="component" value="Unassembled WGS sequence"/>
</dbReference>
<sequence>MTTPEEFAELLDETMAVLNPEAIPADAAAGTDVLTKWIDILREGINTTDLAQSLETLRAMISEPGTTPADLEPVLQDLAHQVTELSANVGSEGDMVTRLQALAASLQDLAGKLHAAQA</sequence>